<reference evidence="2" key="1">
    <citation type="submission" date="2011-10" db="EMBL/GenBank/DDBJ databases">
        <title>The Genome Sequence of Fusarium oxysporum HDV247.</title>
        <authorList>
            <consortium name="The Broad Institute Genome Sequencing Platform"/>
            <person name="Ma L.-J."/>
            <person name="Gale L.R."/>
            <person name="Schwartz D.C."/>
            <person name="Zhou S."/>
            <person name="Corby-Kistler H."/>
            <person name="Young S.K."/>
            <person name="Zeng Q."/>
            <person name="Gargeya S."/>
            <person name="Fitzgerald M."/>
            <person name="Haas B."/>
            <person name="Abouelleil A."/>
            <person name="Alvarado L."/>
            <person name="Arachchi H.M."/>
            <person name="Berlin A."/>
            <person name="Brown A."/>
            <person name="Chapman S.B."/>
            <person name="Chen Z."/>
            <person name="Dunbar C."/>
            <person name="Freedman E."/>
            <person name="Gearin G."/>
            <person name="Goldberg J."/>
            <person name="Griggs A."/>
            <person name="Gujja S."/>
            <person name="Heiman D."/>
            <person name="Howarth C."/>
            <person name="Larson L."/>
            <person name="Lui A."/>
            <person name="MacDonald P.J.P."/>
            <person name="Montmayeur A."/>
            <person name="Murphy C."/>
            <person name="Neiman D."/>
            <person name="Pearson M."/>
            <person name="Priest M."/>
            <person name="Roberts A."/>
            <person name="Saif S."/>
            <person name="Shea T."/>
            <person name="Shenoy N."/>
            <person name="Sisk P."/>
            <person name="Stolte C."/>
            <person name="Sykes S."/>
            <person name="Wortman J."/>
            <person name="Nusbaum C."/>
            <person name="Birren B."/>
        </authorList>
    </citation>
    <scope>NUCLEOTIDE SEQUENCE [LARGE SCALE GENOMIC DNA]</scope>
    <source>
        <strain evidence="2">HDV247</strain>
    </source>
</reference>
<gene>
    <name evidence="2" type="ORF">FOVG_00060</name>
</gene>
<reference evidence="2" key="2">
    <citation type="submission" date="2012-05" db="EMBL/GenBank/DDBJ databases">
        <title>Annotation of the Genome Sequence of Fusarium oxysporum HDV247.</title>
        <authorList>
            <consortium name="The Broad Institute Genomics Platform"/>
            <person name="Ma L.-J."/>
            <person name="Corby-Kistler H."/>
            <person name="Broz K."/>
            <person name="Gale L.R."/>
            <person name="Jonkers W."/>
            <person name="O'Donnell K."/>
            <person name="Ploetz R."/>
            <person name="Steinberg C."/>
            <person name="Schwartz D.C."/>
            <person name="VanEtten H."/>
            <person name="Zhou S."/>
            <person name="Young S.K."/>
            <person name="Zeng Q."/>
            <person name="Gargeya S."/>
            <person name="Fitzgerald M."/>
            <person name="Abouelleil A."/>
            <person name="Alvarado L."/>
            <person name="Chapman S.B."/>
            <person name="Gainer-Dewar J."/>
            <person name="Goldberg J."/>
            <person name="Griggs A."/>
            <person name="Gujja S."/>
            <person name="Hansen M."/>
            <person name="Howarth C."/>
            <person name="Imamovic A."/>
            <person name="Ireland A."/>
            <person name="Larimer J."/>
            <person name="McCowan C."/>
            <person name="Murphy C."/>
            <person name="Pearson M."/>
            <person name="Poon T.W."/>
            <person name="Priest M."/>
            <person name="Roberts A."/>
            <person name="Saif S."/>
            <person name="Shea T."/>
            <person name="Sykes S."/>
            <person name="Wortman J."/>
            <person name="Nusbaum C."/>
            <person name="Birren B."/>
        </authorList>
    </citation>
    <scope>NUCLEOTIDE SEQUENCE</scope>
    <source>
        <strain evidence="2">HDV247</strain>
    </source>
</reference>
<dbReference type="Proteomes" id="UP000030751">
    <property type="component" value="Unassembled WGS sequence"/>
</dbReference>
<dbReference type="AlphaFoldDB" id="W9Q1P1"/>
<evidence type="ECO:0000256" key="1">
    <source>
        <dbReference type="SAM" id="MobiDB-lite"/>
    </source>
</evidence>
<dbReference type="EMBL" id="JH650968">
    <property type="protein sequence ID" value="EXA51414.1"/>
    <property type="molecule type" value="Genomic_DNA"/>
</dbReference>
<organism evidence="2">
    <name type="scientific">Fusarium oxysporum f. sp. pisi HDV247</name>
    <dbReference type="NCBI Taxonomy" id="1080344"/>
    <lineage>
        <taxon>Eukaryota</taxon>
        <taxon>Fungi</taxon>
        <taxon>Dikarya</taxon>
        <taxon>Ascomycota</taxon>
        <taxon>Pezizomycotina</taxon>
        <taxon>Sordariomycetes</taxon>
        <taxon>Hypocreomycetidae</taxon>
        <taxon>Hypocreales</taxon>
        <taxon>Nectriaceae</taxon>
        <taxon>Fusarium</taxon>
        <taxon>Fusarium oxysporum species complex</taxon>
    </lineage>
</organism>
<feature type="compositionally biased region" description="Basic and acidic residues" evidence="1">
    <location>
        <begin position="103"/>
        <end position="115"/>
    </location>
</feature>
<sequence length="115" mass="12608">MGKMIGGNSASASCSYDRKAVQMGFGSENTINDTVTNSSHNVSHSNGRMCVSALSPEAACRLWHCKWPATRYRTLEQLLNRILDYCSVVGSSPSTTSPPFHLISDRDKPSQRARD</sequence>
<proteinExistence type="predicted"/>
<name>W9Q1P1_FUSOX</name>
<feature type="region of interest" description="Disordered" evidence="1">
    <location>
        <begin position="91"/>
        <end position="115"/>
    </location>
</feature>
<dbReference type="HOGENOM" id="CLU_2109113_0_0_1"/>
<accession>W9Q1P1</accession>
<protein>
    <submittedName>
        <fullName evidence="2">Uncharacterized protein</fullName>
    </submittedName>
</protein>
<evidence type="ECO:0000313" key="2">
    <source>
        <dbReference type="EMBL" id="EXA51414.1"/>
    </source>
</evidence>